<feature type="domain" description="Cadherin" evidence="14">
    <location>
        <begin position="1587"/>
        <end position="1681"/>
    </location>
</feature>
<dbReference type="InterPro" id="IPR015919">
    <property type="entry name" value="Cadherin-like_sf"/>
</dbReference>
<dbReference type="SMART" id="SM00112">
    <property type="entry name" value="CA"/>
    <property type="match status" value="16"/>
</dbReference>
<feature type="domain" description="Cadherin" evidence="14">
    <location>
        <begin position="398"/>
        <end position="500"/>
    </location>
</feature>
<feature type="domain" description="Cadherin" evidence="14">
    <location>
        <begin position="1693"/>
        <end position="1791"/>
    </location>
</feature>
<evidence type="ECO:0000256" key="9">
    <source>
        <dbReference type="ARBA" id="ARBA00023136"/>
    </source>
</evidence>
<feature type="domain" description="Cadherin" evidence="14">
    <location>
        <begin position="1071"/>
        <end position="1167"/>
    </location>
</feature>
<gene>
    <name evidence="15" type="ORF">EXN66_Car003774</name>
</gene>
<keyword evidence="2" id="KW-1003">Cell membrane</keyword>
<evidence type="ECO:0000256" key="4">
    <source>
        <dbReference type="ARBA" id="ARBA00022729"/>
    </source>
</evidence>
<dbReference type="Pfam" id="PF00028">
    <property type="entry name" value="Cadherin"/>
    <property type="match status" value="13"/>
</dbReference>
<evidence type="ECO:0000256" key="2">
    <source>
        <dbReference type="ARBA" id="ARBA00022475"/>
    </source>
</evidence>
<dbReference type="GO" id="GO:0008013">
    <property type="term" value="F:beta-catenin binding"/>
    <property type="evidence" value="ECO:0007669"/>
    <property type="project" value="TreeGrafter"/>
</dbReference>
<keyword evidence="10" id="KW-0325">Glycoprotein</keyword>
<name>A0A6G1PCY2_CHAAH</name>
<feature type="domain" description="Cadherin" evidence="14">
    <location>
        <begin position="1168"/>
        <end position="1270"/>
    </location>
</feature>
<dbReference type="InterPro" id="IPR020894">
    <property type="entry name" value="Cadherin_CS"/>
</dbReference>
<dbReference type="EMBL" id="CM015714">
    <property type="protein sequence ID" value="KAF3688102.1"/>
    <property type="molecule type" value="Genomic_DNA"/>
</dbReference>
<organism evidence="15 16">
    <name type="scientific">Channa argus</name>
    <name type="common">Northern snakehead</name>
    <name type="synonym">Ophicephalus argus</name>
    <dbReference type="NCBI Taxonomy" id="215402"/>
    <lineage>
        <taxon>Eukaryota</taxon>
        <taxon>Metazoa</taxon>
        <taxon>Chordata</taxon>
        <taxon>Craniata</taxon>
        <taxon>Vertebrata</taxon>
        <taxon>Euteleostomi</taxon>
        <taxon>Actinopterygii</taxon>
        <taxon>Neopterygii</taxon>
        <taxon>Teleostei</taxon>
        <taxon>Neoteleostei</taxon>
        <taxon>Acanthomorphata</taxon>
        <taxon>Anabantaria</taxon>
        <taxon>Anabantiformes</taxon>
        <taxon>Channoidei</taxon>
        <taxon>Channidae</taxon>
        <taxon>Channa</taxon>
    </lineage>
</organism>
<dbReference type="FunFam" id="2.60.40.60:FF:000002">
    <property type="entry name" value="Protocadherin alpha 2"/>
    <property type="match status" value="2"/>
</dbReference>
<comment type="subcellular location">
    <subcellularLocation>
        <location evidence="1">Cell membrane</location>
        <topology evidence="1">Single-pass membrane protein</topology>
    </subcellularLocation>
</comment>
<keyword evidence="6 11" id="KW-0106">Calcium</keyword>
<keyword evidence="16" id="KW-1185">Reference proteome</keyword>
<evidence type="ECO:0000256" key="1">
    <source>
        <dbReference type="ARBA" id="ARBA00004162"/>
    </source>
</evidence>
<feature type="signal peptide" evidence="13">
    <location>
        <begin position="1"/>
        <end position="22"/>
    </location>
</feature>
<dbReference type="GO" id="GO:0007156">
    <property type="term" value="P:homophilic cell adhesion via plasma membrane adhesion molecules"/>
    <property type="evidence" value="ECO:0007669"/>
    <property type="project" value="InterPro"/>
</dbReference>
<dbReference type="PROSITE" id="PS00232">
    <property type="entry name" value="CADHERIN_1"/>
    <property type="match status" value="8"/>
</dbReference>
<evidence type="ECO:0000256" key="5">
    <source>
        <dbReference type="ARBA" id="ARBA00022737"/>
    </source>
</evidence>
<dbReference type="GO" id="GO:0007163">
    <property type="term" value="P:establishment or maintenance of cell polarity"/>
    <property type="evidence" value="ECO:0007669"/>
    <property type="project" value="UniProtKB-ARBA"/>
</dbReference>
<evidence type="ECO:0000259" key="14">
    <source>
        <dbReference type="PROSITE" id="PS50268"/>
    </source>
</evidence>
<dbReference type="PROSITE" id="PS50268">
    <property type="entry name" value="CADHERIN_2"/>
    <property type="match status" value="16"/>
</dbReference>
<evidence type="ECO:0000256" key="7">
    <source>
        <dbReference type="ARBA" id="ARBA00022889"/>
    </source>
</evidence>
<dbReference type="GO" id="GO:0016477">
    <property type="term" value="P:cell migration"/>
    <property type="evidence" value="ECO:0007669"/>
    <property type="project" value="TreeGrafter"/>
</dbReference>
<dbReference type="GO" id="GO:0005509">
    <property type="term" value="F:calcium ion binding"/>
    <property type="evidence" value="ECO:0007669"/>
    <property type="project" value="UniProtKB-UniRule"/>
</dbReference>
<dbReference type="InterPro" id="IPR039808">
    <property type="entry name" value="Cadherin"/>
</dbReference>
<feature type="domain" description="Cadherin" evidence="14">
    <location>
        <begin position="606"/>
        <end position="703"/>
    </location>
</feature>
<keyword evidence="5" id="KW-0677">Repeat</keyword>
<dbReference type="FunFam" id="2.60.40.60:FF:000266">
    <property type="entry name" value="Cadherin 23"/>
    <property type="match status" value="1"/>
</dbReference>
<dbReference type="GO" id="GO:0009653">
    <property type="term" value="P:anatomical structure morphogenesis"/>
    <property type="evidence" value="ECO:0007669"/>
    <property type="project" value="UniProtKB-ARBA"/>
</dbReference>
<evidence type="ECO:0000313" key="16">
    <source>
        <dbReference type="Proteomes" id="UP000503349"/>
    </source>
</evidence>
<keyword evidence="9 12" id="KW-0472">Membrane</keyword>
<dbReference type="Proteomes" id="UP000503349">
    <property type="component" value="Chromosome 3"/>
</dbReference>
<protein>
    <submittedName>
        <fullName evidence="15">Protocadherin Fat 4</fullName>
    </submittedName>
</protein>
<evidence type="ECO:0000256" key="12">
    <source>
        <dbReference type="SAM" id="Phobius"/>
    </source>
</evidence>
<evidence type="ECO:0000256" key="13">
    <source>
        <dbReference type="SAM" id="SignalP"/>
    </source>
</evidence>
<feature type="domain" description="Cadherin" evidence="14">
    <location>
        <begin position="501"/>
        <end position="605"/>
    </location>
</feature>
<feature type="domain" description="Cadherin" evidence="14">
    <location>
        <begin position="285"/>
        <end position="397"/>
    </location>
</feature>
<dbReference type="FunFam" id="2.60.40.60:FF:000116">
    <property type="entry name" value="Dachsous cadherin-related 2"/>
    <property type="match status" value="1"/>
</dbReference>
<dbReference type="FunFam" id="2.60.40.60:FF:000033">
    <property type="entry name" value="FAT atypical cadherin 1"/>
    <property type="match status" value="1"/>
</dbReference>
<evidence type="ECO:0000256" key="10">
    <source>
        <dbReference type="ARBA" id="ARBA00023180"/>
    </source>
</evidence>
<reference evidence="15 16" key="1">
    <citation type="submission" date="2019-02" db="EMBL/GenBank/DDBJ databases">
        <title>Opniocepnalus argus genome.</title>
        <authorList>
            <person name="Zhou C."/>
            <person name="Xiao S."/>
        </authorList>
    </citation>
    <scope>NUCLEOTIDE SEQUENCE [LARGE SCALE GENOMIC DNA]</scope>
    <source>
        <strain evidence="15">OARG1902GOOAL</strain>
        <tissue evidence="15">Muscle</tissue>
    </source>
</reference>
<feature type="chain" id="PRO_5026336950" evidence="13">
    <location>
        <begin position="23"/>
        <end position="2086"/>
    </location>
</feature>
<feature type="domain" description="Cadherin" evidence="14">
    <location>
        <begin position="1379"/>
        <end position="1480"/>
    </location>
</feature>
<dbReference type="PANTHER" id="PTHR24027:SF438">
    <property type="entry name" value="CADHERIN 23"/>
    <property type="match status" value="1"/>
</dbReference>
<dbReference type="GO" id="GO:0045296">
    <property type="term" value="F:cadherin binding"/>
    <property type="evidence" value="ECO:0007669"/>
    <property type="project" value="TreeGrafter"/>
</dbReference>
<accession>A0A6G1PCY2</accession>
<evidence type="ECO:0000313" key="15">
    <source>
        <dbReference type="EMBL" id="KAF3688102.1"/>
    </source>
</evidence>
<evidence type="ECO:0000256" key="6">
    <source>
        <dbReference type="ARBA" id="ARBA00022837"/>
    </source>
</evidence>
<dbReference type="FunFam" id="2.60.40.60:FF:000020">
    <property type="entry name" value="Dachsous cadherin-related 1b"/>
    <property type="match status" value="3"/>
</dbReference>
<proteinExistence type="predicted"/>
<dbReference type="GO" id="GO:0016342">
    <property type="term" value="C:catenin complex"/>
    <property type="evidence" value="ECO:0007669"/>
    <property type="project" value="TreeGrafter"/>
</dbReference>
<dbReference type="CDD" id="cd11304">
    <property type="entry name" value="Cadherin_repeat"/>
    <property type="match status" value="15"/>
</dbReference>
<dbReference type="SUPFAM" id="SSF49313">
    <property type="entry name" value="Cadherin-like"/>
    <property type="match status" value="17"/>
</dbReference>
<keyword evidence="3 12" id="KW-0812">Transmembrane</keyword>
<reference evidence="16" key="2">
    <citation type="submission" date="2019-02" db="EMBL/GenBank/DDBJ databases">
        <title>Opniocepnalus argus Var Kimnra genome.</title>
        <authorList>
            <person name="Zhou C."/>
            <person name="Xiao S."/>
        </authorList>
    </citation>
    <scope>NUCLEOTIDE SEQUENCE [LARGE SCALE GENOMIC DNA]</scope>
</reference>
<feature type="domain" description="Cadherin" evidence="14">
    <location>
        <begin position="1271"/>
        <end position="1378"/>
    </location>
</feature>
<feature type="domain" description="Cadherin" evidence="14">
    <location>
        <begin position="1792"/>
        <end position="1900"/>
    </location>
</feature>
<feature type="domain" description="Cadherin" evidence="14">
    <location>
        <begin position="915"/>
        <end position="1017"/>
    </location>
</feature>
<dbReference type="PANTHER" id="PTHR24027">
    <property type="entry name" value="CADHERIN-23"/>
    <property type="match status" value="1"/>
</dbReference>
<feature type="transmembrane region" description="Helical" evidence="12">
    <location>
        <begin position="2002"/>
        <end position="2026"/>
    </location>
</feature>
<dbReference type="Gene3D" id="2.60.40.60">
    <property type="entry name" value="Cadherins"/>
    <property type="match status" value="17"/>
</dbReference>
<evidence type="ECO:0000256" key="11">
    <source>
        <dbReference type="PROSITE-ProRule" id="PRU00043"/>
    </source>
</evidence>
<keyword evidence="8 12" id="KW-1133">Transmembrane helix</keyword>
<evidence type="ECO:0000256" key="8">
    <source>
        <dbReference type="ARBA" id="ARBA00022989"/>
    </source>
</evidence>
<feature type="domain" description="Cadherin" evidence="14">
    <location>
        <begin position="184"/>
        <end position="284"/>
    </location>
</feature>
<dbReference type="PRINTS" id="PR00205">
    <property type="entry name" value="CADHERIN"/>
</dbReference>
<feature type="domain" description="Cadherin" evidence="14">
    <location>
        <begin position="1502"/>
        <end position="1585"/>
    </location>
</feature>
<dbReference type="InterPro" id="IPR002126">
    <property type="entry name" value="Cadherin-like_dom"/>
</dbReference>
<dbReference type="FunFam" id="2.60.40.60:FF:000092">
    <property type="entry name" value="Protocadherin 8"/>
    <property type="match status" value="1"/>
</dbReference>
<evidence type="ECO:0000256" key="3">
    <source>
        <dbReference type="ARBA" id="ARBA00022692"/>
    </source>
</evidence>
<sequence>MDPGGLIWTCLLLVSICACVLSGNPVGTSTINCNGGGSQEVGSVDEGFTGDVELVNGITPGQSVKLVPYFYPTHLEFLELIFTLGDTTAIIRTKKPLDAEALADADLSLHYSVMCDGSADDGVIKVGEVLSISYPFLYNADRFVGILQNTLLQSRLLPHLLPLQYNNTRLLKVRDLNDNSPVFTQKLYDVTVSETQALNTEVLRVKAEDKDSTSANNRVTYSILPTPEDFSFNTAGAFILKKRLNYNLVQKYNFIVTAEDNSGLNDTASVQINVLDFDNLNPYFSHNQYQTFIHENQIGPFENIQPEAIKAQDGDTGINMTLTYSIGAVSPEKYQTNFNVDAESGVLTVATAFDREEMSSNLISLTIKAAQTDDSTKTADAVVTVTVEDVNDNAPEFNQSDYSVKVLENSPVDAVVFKAIVTDLDQGGFVGKLQITPASSPFSVSSDGTVTVKNSTALDREATESFTFQIEATETDPPNSVTRAQVNVTLLDENDNSPSFDSSEYKGNVFANQTVGTALVQVKAEDPDAGVNGEIRYSIEFGNNGGYFSIDENTGAISLAKLIPLEENKILEFPLYVKARDGGIISRSTSAQVMIQAPGNSNPQFLQKRYSGTVEEEQEPGVVITRVIFLALPSEIPVTLQVETEGDKFTISSSGELKTKVKLDFDEAPHNYTVEISISDGVSRDNAVVEVQVTDVNDNSPVFASDSVTKSVPEDTEVGSNVSVVPATDKDSSFNKEIRYSLRGGEGRFTIDPVSGMVSVAGALDRETKADYDLLVVAEDQGRPTRSATAALLVQVSDVNDNVPKFSKAKYEVEVLESELVGTSLLTLSAVDPDDGANGTIIYSIVQQSPSSEPAVFQLNSSSGILLLAQPLDYSEVKVYNLKVQATDGGTPSLVGNSSVMVKVKDLNNNPPEFSKKSYDVAVPENLASGASVLTLEVSDKDEGGFVGTLQILPESAPFSISSDGTIRVKNSTALDREANAIITFQVEARETEPPNHVATANINITLLDENDNSPKFTSNKYNSKVFTNQTEGTFLVKVEADDPDAGGIVSRSASAQVEIVAVGDSKPKFTHSLYMGTIEEERDPGTMILKVDFLATDEIPVTLQVETEGDKFTISSSGELKTKVKLDFDEAPHNYTVEISISDGVSRDNAVVEVQVTDVNDNSPVFASDSVTKSVPEDTEVGSNVSVVPATDKDSSFNKEIRYSLRGGEGRFTIDPVSGMVSVAGALDRETKADYDLLVVAEDQGRPARSATAALLVQLSDVNDNVPKFSKAEYEVEVLESELVGTSLLTLSAVDPDDGTNGTIIYSIVQQSPSSEPAVFQLNSSSGVLLLAQPLDYSEAKVYNLKVQATDGGTPSLVGNSSVLVKVKDLNNNPPEFSKKSYDVAVPENLASGASVLTLEVSDKDEGGFSNGYFLYNSDTFDINKQGVVTLKTDVTLDREMKDSYILQVTAVDQVSEGLNATAQINITVLDYNDNAPQFPTIPNPLPIPEGHYSEETPGEIFTIRPTDDDLGVNGEVVISLASPHPLFRIREDWKLLAVGDLDRESRETYDLVIKASDKGIPQRQNFTTVTVLLTDINDNRPEFSSSSYVSNVLLKDAEKGKVLLVLSATDRDAGNNSLVTYSFSSGNSPYLDLNSESGAVTLTSDLADLTEDTTLELTAMAKDHGRPPLNSTARVLVNLRLVSLVEGVAFQTSSYNFSLPENQPTGATVGTVWASSGSNIYDVAYTLKTHTDLFSIDASGEILTKTSLDREQQEWYLLEVEAEDTRIPPTSATAVVKVQVEDVNESPQFASEVYRASVFSIAPYKTPVVYVKATDPDVGDEGRLVYSFSAESPYFDVDPSSGLVYVVSTAGLAANTAALEVKATDPRGLNAVTNVEVSVQGSVSSSDVVIISLNQPANVVEKKVRELEKSLGAALGWTVNIIEVSSSNGGDADSRSLRAAARTLVSFIAVDGEEAVSSEEVTKKLQSQSAAVTEGLIKVFGEETRFDVQIKPQSPTSNQAAVIALGVLLGLSIVGLIVTVTLIIRFKRKEKNHDSDKERFNIDRPAEGYTIDLQKCSTTALQTSNYRNLRHVAEIQNAQMFFHG</sequence>
<feature type="domain" description="Cadherin" evidence="14">
    <location>
        <begin position="704"/>
        <end position="806"/>
    </location>
</feature>
<keyword evidence="7" id="KW-0130">Cell adhesion</keyword>
<feature type="domain" description="Cadherin" evidence="14">
    <location>
        <begin position="807"/>
        <end position="914"/>
    </location>
</feature>
<keyword evidence="4 13" id="KW-0732">Signal</keyword>